<gene>
    <name evidence="4" type="ORF">H9746_05760</name>
</gene>
<dbReference type="PANTHER" id="PTHR42901:SF1">
    <property type="entry name" value="ALCOHOL DEHYDROGENASE"/>
    <property type="match status" value="1"/>
</dbReference>
<sequence length="252" mass="28071">MRAIITGASSGIGKDMAYILARKGYDLTLVARRTDRLNDLAKNLPVSCQIISADLSDINQCKMVYEKAKGKDVQILINNAGFGLFGKFSDTDLERELSMIQTNITAVHVLTKLFLKDFKEQNNGYILNVASSAGFMAGPLMSTYYATKNYVLRLTQAIHEELRRDKINVKVCALCPGPVETEFNNVADVRFSIGGLKSSFVAQYGLDKMFKGKCVIVPSLAMRLTLASRHLAPEFLMPRITYNIQKQKEKNV</sequence>
<evidence type="ECO:0000313" key="5">
    <source>
        <dbReference type="Proteomes" id="UP000886808"/>
    </source>
</evidence>
<dbReference type="PRINTS" id="PR00080">
    <property type="entry name" value="SDRFAMILY"/>
</dbReference>
<dbReference type="Proteomes" id="UP000886808">
    <property type="component" value="Unassembled WGS sequence"/>
</dbReference>
<comment type="caution">
    <text evidence="4">The sequence shown here is derived from an EMBL/GenBank/DDBJ whole genome shotgun (WGS) entry which is preliminary data.</text>
</comment>
<comment type="similarity">
    <text evidence="1 3">Belongs to the short-chain dehydrogenases/reductases (SDR) family.</text>
</comment>
<dbReference type="SUPFAM" id="SSF51735">
    <property type="entry name" value="NAD(P)-binding Rossmann-fold domains"/>
    <property type="match status" value="1"/>
</dbReference>
<evidence type="ECO:0000256" key="3">
    <source>
        <dbReference type="RuleBase" id="RU000363"/>
    </source>
</evidence>
<dbReference type="CDD" id="cd05233">
    <property type="entry name" value="SDR_c"/>
    <property type="match status" value="1"/>
</dbReference>
<dbReference type="PANTHER" id="PTHR42901">
    <property type="entry name" value="ALCOHOL DEHYDROGENASE"/>
    <property type="match status" value="1"/>
</dbReference>
<dbReference type="GO" id="GO:0016491">
    <property type="term" value="F:oxidoreductase activity"/>
    <property type="evidence" value="ECO:0007669"/>
    <property type="project" value="UniProtKB-KW"/>
</dbReference>
<proteinExistence type="inferred from homology"/>
<reference evidence="4" key="1">
    <citation type="journal article" date="2021" name="PeerJ">
        <title>Extensive microbial diversity within the chicken gut microbiome revealed by metagenomics and culture.</title>
        <authorList>
            <person name="Gilroy R."/>
            <person name="Ravi A."/>
            <person name="Getino M."/>
            <person name="Pursley I."/>
            <person name="Horton D.L."/>
            <person name="Alikhan N.F."/>
            <person name="Baker D."/>
            <person name="Gharbi K."/>
            <person name="Hall N."/>
            <person name="Watson M."/>
            <person name="Adriaenssens E.M."/>
            <person name="Foster-Nyarko E."/>
            <person name="Jarju S."/>
            <person name="Secka A."/>
            <person name="Antonio M."/>
            <person name="Oren A."/>
            <person name="Chaudhuri R.R."/>
            <person name="La Ragione R."/>
            <person name="Hildebrand F."/>
            <person name="Pallen M.J."/>
        </authorList>
    </citation>
    <scope>NUCLEOTIDE SEQUENCE</scope>
    <source>
        <strain evidence="4">CHK193-4272</strain>
    </source>
</reference>
<dbReference type="PIRSF" id="PIRSF000126">
    <property type="entry name" value="11-beta-HSD1"/>
    <property type="match status" value="1"/>
</dbReference>
<dbReference type="Gene3D" id="3.40.50.720">
    <property type="entry name" value="NAD(P)-binding Rossmann-like Domain"/>
    <property type="match status" value="1"/>
</dbReference>
<protein>
    <submittedName>
        <fullName evidence="4">SDR family oxidoreductase</fullName>
    </submittedName>
</protein>
<keyword evidence="2" id="KW-0560">Oxidoreductase</keyword>
<name>A0A9D1PHZ2_9FIRM</name>
<reference evidence="4" key="2">
    <citation type="submission" date="2021-04" db="EMBL/GenBank/DDBJ databases">
        <authorList>
            <person name="Gilroy R."/>
        </authorList>
    </citation>
    <scope>NUCLEOTIDE SEQUENCE</scope>
    <source>
        <strain evidence="4">CHK193-4272</strain>
    </source>
</reference>
<evidence type="ECO:0000256" key="2">
    <source>
        <dbReference type="ARBA" id="ARBA00023002"/>
    </source>
</evidence>
<dbReference type="PRINTS" id="PR00081">
    <property type="entry name" value="GDHRDH"/>
</dbReference>
<dbReference type="InterPro" id="IPR036291">
    <property type="entry name" value="NAD(P)-bd_dom_sf"/>
</dbReference>
<organism evidence="4 5">
    <name type="scientific">Candidatus Butyricicoccus avistercoris</name>
    <dbReference type="NCBI Taxonomy" id="2838518"/>
    <lineage>
        <taxon>Bacteria</taxon>
        <taxon>Bacillati</taxon>
        <taxon>Bacillota</taxon>
        <taxon>Clostridia</taxon>
        <taxon>Eubacteriales</taxon>
        <taxon>Butyricicoccaceae</taxon>
        <taxon>Butyricicoccus</taxon>
    </lineage>
</organism>
<evidence type="ECO:0000256" key="1">
    <source>
        <dbReference type="ARBA" id="ARBA00006484"/>
    </source>
</evidence>
<dbReference type="EMBL" id="DXIE01000033">
    <property type="protein sequence ID" value="HIV62327.1"/>
    <property type="molecule type" value="Genomic_DNA"/>
</dbReference>
<dbReference type="Pfam" id="PF00106">
    <property type="entry name" value="adh_short"/>
    <property type="match status" value="1"/>
</dbReference>
<accession>A0A9D1PHZ2</accession>
<dbReference type="AlphaFoldDB" id="A0A9D1PHZ2"/>
<evidence type="ECO:0000313" key="4">
    <source>
        <dbReference type="EMBL" id="HIV62327.1"/>
    </source>
</evidence>
<dbReference type="InterPro" id="IPR002347">
    <property type="entry name" value="SDR_fam"/>
</dbReference>